<dbReference type="EMBL" id="LR134473">
    <property type="protein sequence ID" value="VEI03657.1"/>
    <property type="molecule type" value="Genomic_DNA"/>
</dbReference>
<evidence type="ECO:0000256" key="1">
    <source>
        <dbReference type="ARBA" id="ARBA00004202"/>
    </source>
</evidence>
<dbReference type="SMART" id="SM00382">
    <property type="entry name" value="AAA"/>
    <property type="match status" value="2"/>
</dbReference>
<keyword evidence="4" id="KW-0677">Repeat</keyword>
<sequence length="498" mass="53177">MSEPLQSVLRLDHVTKSFGPVTVIDDVSVDVVPGRVRVLLGENGAGKSTLIKMMSGIYHPDSGSVIIDGHPAELPDVKAAEVQGIAVIHQELNLVPQLSVAENIMLGRTPSRGGLVQWRPLRRRAEAALERIGLNVSPEKLVGELSSAHQQLVEIARALSTDARVLILDEPTAALTRRESRQLFSVMDDLKARGVAMVFISHHLDEIPRVGDDVTVLRDGVAVGEVPADTPEPELVRLMVGRDIEDQFPRHRSEPGEVLLEVEGLTRRGDFDNISFEVRAGEVLGLSGLVGAGRSEVVRAIFGADPYDSGTVRVRGEKLPRGSVGAAISRGVGQVPEERKSQGLVLAGSVADNIGYATLRSTSRAGLVDRRGQRQRAAEVAEKLHIRMAGLDQAVGDLSGGNQQKAVLGRWVLAGSSVLLLDEPTRGVDVGAKVEIYQLINRVTDSGGAVVMVSSELPEVLGMSDRIAVMANGRLTGIVEADSATEDSVMTLAVKSLD</sequence>
<dbReference type="EC" id="3.6.3.17" evidence="10"/>
<dbReference type="InterPro" id="IPR027417">
    <property type="entry name" value="P-loop_NTPase"/>
</dbReference>
<dbReference type="InterPro" id="IPR050107">
    <property type="entry name" value="ABC_carbohydrate_import_ATPase"/>
</dbReference>
<evidence type="ECO:0000313" key="10">
    <source>
        <dbReference type="EMBL" id="VEI03657.1"/>
    </source>
</evidence>
<dbReference type="GO" id="GO:0005524">
    <property type="term" value="F:ATP binding"/>
    <property type="evidence" value="ECO:0007669"/>
    <property type="project" value="UniProtKB-KW"/>
</dbReference>
<keyword evidence="5" id="KW-0547">Nucleotide-binding</keyword>
<evidence type="ECO:0000256" key="7">
    <source>
        <dbReference type="ARBA" id="ARBA00022967"/>
    </source>
</evidence>
<keyword evidence="10" id="KW-0378">Hydrolase</keyword>
<accession>A0A448P0C3</accession>
<keyword evidence="6 10" id="KW-0067">ATP-binding</keyword>
<dbReference type="InterPro" id="IPR003439">
    <property type="entry name" value="ABC_transporter-like_ATP-bd"/>
</dbReference>
<feature type="domain" description="ABC transporter" evidence="9">
    <location>
        <begin position="253"/>
        <end position="497"/>
    </location>
</feature>
<dbReference type="PANTHER" id="PTHR43790:SF9">
    <property type="entry name" value="GALACTOFURANOSE TRANSPORTER ATP-BINDING PROTEIN YTFR"/>
    <property type="match status" value="1"/>
</dbReference>
<dbReference type="PROSITE" id="PS50893">
    <property type="entry name" value="ABC_TRANSPORTER_2"/>
    <property type="match status" value="2"/>
</dbReference>
<evidence type="ECO:0000256" key="8">
    <source>
        <dbReference type="ARBA" id="ARBA00023136"/>
    </source>
</evidence>
<evidence type="ECO:0000256" key="2">
    <source>
        <dbReference type="ARBA" id="ARBA00022448"/>
    </source>
</evidence>
<evidence type="ECO:0000256" key="6">
    <source>
        <dbReference type="ARBA" id="ARBA00022840"/>
    </source>
</evidence>
<dbReference type="FunFam" id="3.40.50.300:FF:000127">
    <property type="entry name" value="Ribose import ATP-binding protein RbsA"/>
    <property type="match status" value="1"/>
</dbReference>
<feature type="domain" description="ABC transporter" evidence="9">
    <location>
        <begin position="9"/>
        <end position="244"/>
    </location>
</feature>
<dbReference type="SUPFAM" id="SSF52540">
    <property type="entry name" value="P-loop containing nucleoside triphosphate hydrolases"/>
    <property type="match status" value="2"/>
</dbReference>
<dbReference type="STRING" id="1122997.GCA_000425285_02504"/>
<dbReference type="GO" id="GO:0016887">
    <property type="term" value="F:ATP hydrolysis activity"/>
    <property type="evidence" value="ECO:0007669"/>
    <property type="project" value="InterPro"/>
</dbReference>
<reference evidence="10 11" key="1">
    <citation type="submission" date="2018-12" db="EMBL/GenBank/DDBJ databases">
        <authorList>
            <consortium name="Pathogen Informatics"/>
        </authorList>
    </citation>
    <scope>NUCLEOTIDE SEQUENCE [LARGE SCALE GENOMIC DNA]</scope>
    <source>
        <strain evidence="10 11">NCTC13652</strain>
    </source>
</reference>
<evidence type="ECO:0000313" key="11">
    <source>
        <dbReference type="Proteomes" id="UP000277858"/>
    </source>
</evidence>
<evidence type="ECO:0000256" key="4">
    <source>
        <dbReference type="ARBA" id="ARBA00022737"/>
    </source>
</evidence>
<keyword evidence="8" id="KW-0472">Membrane</keyword>
<dbReference type="PROSITE" id="PS00211">
    <property type="entry name" value="ABC_TRANSPORTER_1"/>
    <property type="match status" value="1"/>
</dbReference>
<gene>
    <name evidence="10" type="primary">rbsA_1</name>
    <name evidence="10" type="ORF">NCTC13652_01868</name>
</gene>
<organism evidence="10 11">
    <name type="scientific">Acidipropionibacterium jensenii</name>
    <dbReference type="NCBI Taxonomy" id="1749"/>
    <lineage>
        <taxon>Bacteria</taxon>
        <taxon>Bacillati</taxon>
        <taxon>Actinomycetota</taxon>
        <taxon>Actinomycetes</taxon>
        <taxon>Propionibacteriales</taxon>
        <taxon>Propionibacteriaceae</taxon>
        <taxon>Acidipropionibacterium</taxon>
    </lineage>
</organism>
<dbReference type="Gene3D" id="3.40.50.300">
    <property type="entry name" value="P-loop containing nucleotide triphosphate hydrolases"/>
    <property type="match status" value="2"/>
</dbReference>
<dbReference type="CDD" id="cd03215">
    <property type="entry name" value="ABC_Carb_Monos_II"/>
    <property type="match status" value="1"/>
</dbReference>
<dbReference type="PANTHER" id="PTHR43790">
    <property type="entry name" value="CARBOHYDRATE TRANSPORT ATP-BINDING PROTEIN MG119-RELATED"/>
    <property type="match status" value="1"/>
</dbReference>
<keyword evidence="11" id="KW-1185">Reference proteome</keyword>
<keyword evidence="3" id="KW-1003">Cell membrane</keyword>
<dbReference type="InterPro" id="IPR017871">
    <property type="entry name" value="ABC_transporter-like_CS"/>
</dbReference>
<dbReference type="Proteomes" id="UP000277858">
    <property type="component" value="Chromosome"/>
</dbReference>
<dbReference type="InterPro" id="IPR003593">
    <property type="entry name" value="AAA+_ATPase"/>
</dbReference>
<name>A0A448P0C3_9ACTN</name>
<protein>
    <submittedName>
        <fullName evidence="10">Ribose import ATP-binding protein RbsA</fullName>
        <ecNumber evidence="10">3.6.3.17</ecNumber>
    </submittedName>
</protein>
<keyword evidence="7" id="KW-1278">Translocase</keyword>
<evidence type="ECO:0000256" key="3">
    <source>
        <dbReference type="ARBA" id="ARBA00022475"/>
    </source>
</evidence>
<dbReference type="GO" id="GO:0005886">
    <property type="term" value="C:plasma membrane"/>
    <property type="evidence" value="ECO:0007669"/>
    <property type="project" value="UniProtKB-SubCell"/>
</dbReference>
<keyword evidence="2" id="KW-0813">Transport</keyword>
<dbReference type="AlphaFoldDB" id="A0A448P0C3"/>
<comment type="subcellular location">
    <subcellularLocation>
        <location evidence="1">Cell membrane</location>
        <topology evidence="1">Peripheral membrane protein</topology>
    </subcellularLocation>
</comment>
<dbReference type="CDD" id="cd03216">
    <property type="entry name" value="ABC_Carb_Monos_I"/>
    <property type="match status" value="1"/>
</dbReference>
<evidence type="ECO:0000259" key="9">
    <source>
        <dbReference type="PROSITE" id="PS50893"/>
    </source>
</evidence>
<evidence type="ECO:0000256" key="5">
    <source>
        <dbReference type="ARBA" id="ARBA00022741"/>
    </source>
</evidence>
<proteinExistence type="predicted"/>
<dbReference type="Pfam" id="PF00005">
    <property type="entry name" value="ABC_tran"/>
    <property type="match status" value="2"/>
</dbReference>